<dbReference type="PANTHER" id="PTHR28630:SF31">
    <property type="entry name" value="PEROXIREDOXIN-LIKE 2A"/>
    <property type="match status" value="1"/>
</dbReference>
<evidence type="ECO:0000256" key="8">
    <source>
        <dbReference type="ARBA" id="ARBA00032129"/>
    </source>
</evidence>
<keyword evidence="3" id="KW-0049">Antioxidant</keyword>
<evidence type="ECO:0000313" key="11">
    <source>
        <dbReference type="Proteomes" id="UP001239994"/>
    </source>
</evidence>
<name>A0AAD8Z7G2_9TELE</name>
<proteinExistence type="inferred from homology"/>
<feature type="transmembrane region" description="Helical" evidence="9">
    <location>
        <begin position="73"/>
        <end position="94"/>
    </location>
</feature>
<organism evidence="10 11">
    <name type="scientific">Electrophorus voltai</name>
    <dbReference type="NCBI Taxonomy" id="2609070"/>
    <lineage>
        <taxon>Eukaryota</taxon>
        <taxon>Metazoa</taxon>
        <taxon>Chordata</taxon>
        <taxon>Craniata</taxon>
        <taxon>Vertebrata</taxon>
        <taxon>Euteleostomi</taxon>
        <taxon>Actinopterygii</taxon>
        <taxon>Neopterygii</taxon>
        <taxon>Teleostei</taxon>
        <taxon>Ostariophysi</taxon>
        <taxon>Gymnotiformes</taxon>
        <taxon>Gymnotoidei</taxon>
        <taxon>Gymnotidae</taxon>
        <taxon>Electrophorus</taxon>
    </lineage>
</organism>
<evidence type="ECO:0000256" key="9">
    <source>
        <dbReference type="SAM" id="Phobius"/>
    </source>
</evidence>
<gene>
    <name evidence="10" type="ORF">P4O66_011357</name>
</gene>
<dbReference type="Proteomes" id="UP001239994">
    <property type="component" value="Unassembled WGS sequence"/>
</dbReference>
<comment type="subcellular location">
    <subcellularLocation>
        <location evidence="1">Cytoplasm</location>
    </subcellularLocation>
</comment>
<comment type="caution">
    <text evidence="10">The sequence shown here is derived from an EMBL/GenBank/DDBJ whole genome shotgun (WGS) entry which is preliminary data.</text>
</comment>
<dbReference type="PANTHER" id="PTHR28630">
    <property type="match status" value="1"/>
</dbReference>
<keyword evidence="9" id="KW-1133">Transmembrane helix</keyword>
<evidence type="ECO:0000256" key="1">
    <source>
        <dbReference type="ARBA" id="ARBA00004496"/>
    </source>
</evidence>
<evidence type="ECO:0000256" key="7">
    <source>
        <dbReference type="ARBA" id="ARBA00032058"/>
    </source>
</evidence>
<dbReference type="InterPro" id="IPR032801">
    <property type="entry name" value="PXL2A/B/C"/>
</dbReference>
<reference evidence="10" key="1">
    <citation type="submission" date="2023-03" db="EMBL/GenBank/DDBJ databases">
        <title>Electrophorus voltai genome.</title>
        <authorList>
            <person name="Bian C."/>
        </authorList>
    </citation>
    <scope>NUCLEOTIDE SEQUENCE</scope>
    <source>
        <strain evidence="10">CB-2022</strain>
        <tissue evidence="10">Muscle</tissue>
    </source>
</reference>
<dbReference type="AlphaFoldDB" id="A0AAD8Z7G2"/>
<protein>
    <recommendedName>
        <fullName evidence="6">Peroxiredoxin-like 2A</fullName>
    </recommendedName>
    <alternativeName>
        <fullName evidence="8">Peroxiredoxin-like 2 activated in M-CSF stimulated monocytes</fullName>
    </alternativeName>
    <alternativeName>
        <fullName evidence="7">Redox-regulatory protein FAM213A</fullName>
    </alternativeName>
</protein>
<dbReference type="GO" id="GO:0016209">
    <property type="term" value="F:antioxidant activity"/>
    <property type="evidence" value="ECO:0007669"/>
    <property type="project" value="UniProtKB-KW"/>
</dbReference>
<keyword evidence="2" id="KW-0963">Cytoplasm</keyword>
<keyword evidence="9" id="KW-0812">Transmembrane</keyword>
<evidence type="ECO:0000256" key="6">
    <source>
        <dbReference type="ARBA" id="ARBA00023849"/>
    </source>
</evidence>
<evidence type="ECO:0000256" key="5">
    <source>
        <dbReference type="ARBA" id="ARBA00023787"/>
    </source>
</evidence>
<keyword evidence="4" id="KW-0676">Redox-active center</keyword>
<evidence type="ECO:0000313" key="10">
    <source>
        <dbReference type="EMBL" id="KAK1794488.1"/>
    </source>
</evidence>
<feature type="transmembrane region" description="Helical" evidence="9">
    <location>
        <begin position="6"/>
        <end position="29"/>
    </location>
</feature>
<accession>A0AAD8Z7G2</accession>
<comment type="similarity">
    <text evidence="5">Belongs to the peroxiredoxin-like PRXL2 family. PRXL2A subfamily.</text>
</comment>
<sequence length="224" mass="24660">MLLLDVGGVFGLSVWSLAVCVTVVSVLLVNTDLFLTKAQQSALDTLANADLKTTTGAVQIHTREPLERRQCGNFLIVCICLLLFCLVLVCLEASGLSSLKPQLDVCGVPLYAVVKEHVGAEIDSFRPFFCGEIFLDETRRFYGNKPRKMMGLAFVRVGVWLNVLRAWRRGYVGNNIGEGFILGGLYVIGPGDQGILMEHQEKEFGHTADLRSVLEAVSRVQRAE</sequence>
<dbReference type="GO" id="GO:0005737">
    <property type="term" value="C:cytoplasm"/>
    <property type="evidence" value="ECO:0007669"/>
    <property type="project" value="UniProtKB-SubCell"/>
</dbReference>
<evidence type="ECO:0000256" key="3">
    <source>
        <dbReference type="ARBA" id="ARBA00022862"/>
    </source>
</evidence>
<evidence type="ECO:0000256" key="2">
    <source>
        <dbReference type="ARBA" id="ARBA00022490"/>
    </source>
</evidence>
<keyword evidence="11" id="KW-1185">Reference proteome</keyword>
<keyword evidence="9" id="KW-0472">Membrane</keyword>
<dbReference type="EMBL" id="JAROKS010000017">
    <property type="protein sequence ID" value="KAK1794488.1"/>
    <property type="molecule type" value="Genomic_DNA"/>
</dbReference>
<evidence type="ECO:0000256" key="4">
    <source>
        <dbReference type="ARBA" id="ARBA00023284"/>
    </source>
</evidence>
<dbReference type="Pfam" id="PF13911">
    <property type="entry name" value="AhpC-TSA_2"/>
    <property type="match status" value="1"/>
</dbReference>